<dbReference type="Pfam" id="PF00078">
    <property type="entry name" value="RVT_1"/>
    <property type="match status" value="1"/>
</dbReference>
<dbReference type="Pfam" id="PF13456">
    <property type="entry name" value="RVT_3"/>
    <property type="match status" value="1"/>
</dbReference>
<dbReference type="InterPro" id="IPR000477">
    <property type="entry name" value="RT_dom"/>
</dbReference>
<feature type="domain" description="RNase H type-1" evidence="2">
    <location>
        <begin position="759"/>
        <end position="888"/>
    </location>
</feature>
<dbReference type="Proteomes" id="UP000242715">
    <property type="component" value="Unassembled WGS sequence"/>
</dbReference>
<dbReference type="InterPro" id="IPR002156">
    <property type="entry name" value="RNaseH_domain"/>
</dbReference>
<dbReference type="AlphaFoldDB" id="A0A2Z6MSF7"/>
<dbReference type="EMBL" id="DF973501">
    <property type="protein sequence ID" value="GAU32663.1"/>
    <property type="molecule type" value="Genomic_DNA"/>
</dbReference>
<accession>A0A2Z6MSF7</accession>
<dbReference type="PROSITE" id="PS50878">
    <property type="entry name" value="RT_POL"/>
    <property type="match status" value="1"/>
</dbReference>
<evidence type="ECO:0000313" key="4">
    <source>
        <dbReference type="Proteomes" id="UP000242715"/>
    </source>
</evidence>
<dbReference type="SUPFAM" id="SSF53098">
    <property type="entry name" value="Ribonuclease H-like"/>
    <property type="match status" value="1"/>
</dbReference>
<dbReference type="GO" id="GO:0004523">
    <property type="term" value="F:RNA-DNA hybrid ribonuclease activity"/>
    <property type="evidence" value="ECO:0007669"/>
    <property type="project" value="InterPro"/>
</dbReference>
<protein>
    <submittedName>
        <fullName evidence="3">Uncharacterized protein</fullName>
    </submittedName>
</protein>
<evidence type="ECO:0000259" key="2">
    <source>
        <dbReference type="PROSITE" id="PS50879"/>
    </source>
</evidence>
<dbReference type="InterPro" id="IPR036397">
    <property type="entry name" value="RNaseH_sf"/>
</dbReference>
<organism evidence="3 4">
    <name type="scientific">Trifolium subterraneum</name>
    <name type="common">Subterranean clover</name>
    <dbReference type="NCBI Taxonomy" id="3900"/>
    <lineage>
        <taxon>Eukaryota</taxon>
        <taxon>Viridiplantae</taxon>
        <taxon>Streptophyta</taxon>
        <taxon>Embryophyta</taxon>
        <taxon>Tracheophyta</taxon>
        <taxon>Spermatophyta</taxon>
        <taxon>Magnoliopsida</taxon>
        <taxon>eudicotyledons</taxon>
        <taxon>Gunneridae</taxon>
        <taxon>Pentapetalae</taxon>
        <taxon>rosids</taxon>
        <taxon>fabids</taxon>
        <taxon>Fabales</taxon>
        <taxon>Fabaceae</taxon>
        <taxon>Papilionoideae</taxon>
        <taxon>50 kb inversion clade</taxon>
        <taxon>NPAAA clade</taxon>
        <taxon>Hologalegina</taxon>
        <taxon>IRL clade</taxon>
        <taxon>Trifolieae</taxon>
        <taxon>Trifolium</taxon>
    </lineage>
</organism>
<evidence type="ECO:0000313" key="3">
    <source>
        <dbReference type="EMBL" id="GAU32663.1"/>
    </source>
</evidence>
<evidence type="ECO:0000259" key="1">
    <source>
        <dbReference type="PROSITE" id="PS50878"/>
    </source>
</evidence>
<dbReference type="CDD" id="cd01650">
    <property type="entry name" value="RT_nLTR_like"/>
    <property type="match status" value="1"/>
</dbReference>
<dbReference type="InterPro" id="IPR044730">
    <property type="entry name" value="RNase_H-like_dom_plant"/>
</dbReference>
<proteinExistence type="predicted"/>
<dbReference type="PANTHER" id="PTHR33116:SF80">
    <property type="entry name" value="REVERSE TRANSCRIPTASE ZINC-BINDING DOMAIN-CONTAINING PROTEIN"/>
    <property type="match status" value="1"/>
</dbReference>
<dbReference type="PROSITE" id="PS50879">
    <property type="entry name" value="RNASE_H_1"/>
    <property type="match status" value="1"/>
</dbReference>
<dbReference type="InterPro" id="IPR012337">
    <property type="entry name" value="RNaseH-like_sf"/>
</dbReference>
<dbReference type="OrthoDB" id="1740959at2759"/>
<dbReference type="InterPro" id="IPR026960">
    <property type="entry name" value="RVT-Znf"/>
</dbReference>
<sequence length="919" mass="104749">MEEAFWHEKAKVKWHNEGDRNTAFFHRTARIKQAYKKIASIRIDDNIITEPDIIANHVVNHFQNLFSSHNVCLDNGLIEEVIPSLITKDINKMLTLMPSLAEIQSVVFSMNKDGAPGPDGFGAFFFQTYWEILKDDVSNAVLEFFSTNRIMPNFNSNTVVLIPKVQDADTIGQYRPIAMANFKFKIISKILADRLALILPNIISQEQRGFIKGRQIKDCICLTSEAINMLHNKAYGGNLAIKIDMAKAFDTIDWHFLLKVLKTFGFDVTFCNWIQTILQSAKLSISINGKMEGFFNCARGVRQGDPLSPLLFCLAEEVLSRGLTKLVDEGKLKLIKGTRHATIPSHILYADDIMLFCKGQHINPQKSTIFAGSISHVRITSIANSLGFCIGSLPFNYLGFPIFKGKPKALYFQPIVDKVKLKLASWKASLLTYAGRIQLVKSVIHSMLVYSITTYSWPVSLIKELESYMRNFIWSGDYLVRKLVTVSWHKVCSPIAEGGLGIRSLSTLNKALNLKLFWEMMSSDNQWAILLRSRVIRGNEFIKHHIYSSIWSGLKSQEQIILQNTIWLLGDGKSINFWLHNWSGNSIVNLLQIPQNLHHHLFSKVSDFIFNKQWFVPIEVQVAFPILLPYLNQITIPLEHKEDKLLWIHSAHGDLTLKDAYSFFMNPSQKLSWAKSIWDTAIPPSKSFMVWRLFHNKMPTDETLSTRAEIIANVSLIGNFTLLPAGPSISDFEILRFFKVTLHQPRPLKVIEVLWSPPLFGWYKCNTYGASIGNPGPAACSGVFRNFKGEFIGCFTQRLGIANALFTEFMGVILAIECEYDKNWKQLWIECDSKVVASAFKSPHVIPWQLKNRWLNCITKIKSMNFCISHIYREGNHCADKLATLGLTLNDFTWWNIAPMIIRKDLASNRLGFPFFRVC</sequence>
<keyword evidence="4" id="KW-1185">Reference proteome</keyword>
<gene>
    <name evidence="3" type="ORF">TSUD_218400</name>
</gene>
<reference evidence="4" key="1">
    <citation type="journal article" date="2017" name="Front. Plant Sci.">
        <title>Climate Clever Clovers: New Paradigm to Reduce the Environmental Footprint of Ruminants by Breeding Low Methanogenic Forages Utilizing Haplotype Variation.</title>
        <authorList>
            <person name="Kaur P."/>
            <person name="Appels R."/>
            <person name="Bayer P.E."/>
            <person name="Keeble-Gagnere G."/>
            <person name="Wang J."/>
            <person name="Hirakawa H."/>
            <person name="Shirasawa K."/>
            <person name="Vercoe P."/>
            <person name="Stefanova K."/>
            <person name="Durmic Z."/>
            <person name="Nichols P."/>
            <person name="Revell C."/>
            <person name="Isobe S.N."/>
            <person name="Edwards D."/>
            <person name="Erskine W."/>
        </authorList>
    </citation>
    <scope>NUCLEOTIDE SEQUENCE [LARGE SCALE GENOMIC DNA]</scope>
    <source>
        <strain evidence="4">cv. Daliak</strain>
    </source>
</reference>
<dbReference type="InterPro" id="IPR043502">
    <property type="entry name" value="DNA/RNA_pol_sf"/>
</dbReference>
<dbReference type="Pfam" id="PF13966">
    <property type="entry name" value="zf-RVT"/>
    <property type="match status" value="1"/>
</dbReference>
<feature type="domain" description="Reverse transcriptase" evidence="1">
    <location>
        <begin position="143"/>
        <end position="402"/>
    </location>
</feature>
<name>A0A2Z6MSF7_TRISU</name>
<dbReference type="Gene3D" id="3.30.420.10">
    <property type="entry name" value="Ribonuclease H-like superfamily/Ribonuclease H"/>
    <property type="match status" value="1"/>
</dbReference>
<dbReference type="GO" id="GO:0003676">
    <property type="term" value="F:nucleic acid binding"/>
    <property type="evidence" value="ECO:0007669"/>
    <property type="project" value="InterPro"/>
</dbReference>
<dbReference type="CDD" id="cd06222">
    <property type="entry name" value="RNase_H_like"/>
    <property type="match status" value="1"/>
</dbReference>
<dbReference type="PANTHER" id="PTHR33116">
    <property type="entry name" value="REVERSE TRANSCRIPTASE ZINC-BINDING DOMAIN-CONTAINING PROTEIN-RELATED-RELATED"/>
    <property type="match status" value="1"/>
</dbReference>
<dbReference type="SUPFAM" id="SSF56672">
    <property type="entry name" value="DNA/RNA polymerases"/>
    <property type="match status" value="1"/>
</dbReference>